<evidence type="ECO:0000313" key="2">
    <source>
        <dbReference type="Proteomes" id="UP000821845"/>
    </source>
</evidence>
<gene>
    <name evidence="1" type="ORF">HPB50_004166</name>
</gene>
<comment type="caution">
    <text evidence="1">The sequence shown here is derived from an EMBL/GenBank/DDBJ whole genome shotgun (WGS) entry which is preliminary data.</text>
</comment>
<dbReference type="EMBL" id="CM023482">
    <property type="protein sequence ID" value="KAH6937804.1"/>
    <property type="molecule type" value="Genomic_DNA"/>
</dbReference>
<accession>A0ACB7SVJ8</accession>
<dbReference type="Proteomes" id="UP000821845">
    <property type="component" value="Chromosome 2"/>
</dbReference>
<name>A0ACB7SVJ8_HYAAI</name>
<keyword evidence="2" id="KW-1185">Reference proteome</keyword>
<organism evidence="1 2">
    <name type="scientific">Hyalomma asiaticum</name>
    <name type="common">Tick</name>
    <dbReference type="NCBI Taxonomy" id="266040"/>
    <lineage>
        <taxon>Eukaryota</taxon>
        <taxon>Metazoa</taxon>
        <taxon>Ecdysozoa</taxon>
        <taxon>Arthropoda</taxon>
        <taxon>Chelicerata</taxon>
        <taxon>Arachnida</taxon>
        <taxon>Acari</taxon>
        <taxon>Parasitiformes</taxon>
        <taxon>Ixodida</taxon>
        <taxon>Ixodoidea</taxon>
        <taxon>Ixodidae</taxon>
        <taxon>Hyalomminae</taxon>
        <taxon>Hyalomma</taxon>
    </lineage>
</organism>
<proteinExistence type="predicted"/>
<reference evidence="1" key="1">
    <citation type="submission" date="2020-05" db="EMBL/GenBank/DDBJ databases">
        <title>Large-scale comparative analyses of tick genomes elucidate their genetic diversity and vector capacities.</title>
        <authorList>
            <person name="Jia N."/>
            <person name="Wang J."/>
            <person name="Shi W."/>
            <person name="Du L."/>
            <person name="Sun Y."/>
            <person name="Zhan W."/>
            <person name="Jiang J."/>
            <person name="Wang Q."/>
            <person name="Zhang B."/>
            <person name="Ji P."/>
            <person name="Sakyi L.B."/>
            <person name="Cui X."/>
            <person name="Yuan T."/>
            <person name="Jiang B."/>
            <person name="Yang W."/>
            <person name="Lam T.T.-Y."/>
            <person name="Chang Q."/>
            <person name="Ding S."/>
            <person name="Wang X."/>
            <person name="Zhu J."/>
            <person name="Ruan X."/>
            <person name="Zhao L."/>
            <person name="Wei J."/>
            <person name="Que T."/>
            <person name="Du C."/>
            <person name="Cheng J."/>
            <person name="Dai P."/>
            <person name="Han X."/>
            <person name="Huang E."/>
            <person name="Gao Y."/>
            <person name="Liu J."/>
            <person name="Shao H."/>
            <person name="Ye R."/>
            <person name="Li L."/>
            <person name="Wei W."/>
            <person name="Wang X."/>
            <person name="Wang C."/>
            <person name="Yang T."/>
            <person name="Huo Q."/>
            <person name="Li W."/>
            <person name="Guo W."/>
            <person name="Chen H."/>
            <person name="Zhou L."/>
            <person name="Ni X."/>
            <person name="Tian J."/>
            <person name="Zhou Y."/>
            <person name="Sheng Y."/>
            <person name="Liu T."/>
            <person name="Pan Y."/>
            <person name="Xia L."/>
            <person name="Li J."/>
            <person name="Zhao F."/>
            <person name="Cao W."/>
        </authorList>
    </citation>
    <scope>NUCLEOTIDE SEQUENCE</scope>
    <source>
        <strain evidence="1">Hyas-2018</strain>
    </source>
</reference>
<sequence length="85" mass="9166">MAATNSVESVMPHARRSGTGSRPRRRREDLRSPSAETSESPTTASWERQDDEGTTASSDRAAGVRSKETVRQHPNDGRTSVAAAV</sequence>
<evidence type="ECO:0000313" key="1">
    <source>
        <dbReference type="EMBL" id="KAH6937804.1"/>
    </source>
</evidence>
<protein>
    <submittedName>
        <fullName evidence="1">Uncharacterized protein</fullName>
    </submittedName>
</protein>